<dbReference type="SUPFAM" id="SSF55785">
    <property type="entry name" value="PYP-like sensor domain (PAS domain)"/>
    <property type="match status" value="1"/>
</dbReference>
<dbReference type="InterPro" id="IPR005821">
    <property type="entry name" value="Ion_trans_dom"/>
</dbReference>
<dbReference type="AlphaFoldDB" id="A0A817XPI1"/>
<dbReference type="EMBL" id="CAJNYD010001861">
    <property type="protein sequence ID" value="CAF3369572.1"/>
    <property type="molecule type" value="Genomic_DNA"/>
</dbReference>
<evidence type="ECO:0000256" key="3">
    <source>
        <dbReference type="ARBA" id="ARBA00022692"/>
    </source>
</evidence>
<dbReference type="Gene3D" id="3.30.450.20">
    <property type="entry name" value="PAS domain"/>
    <property type="match status" value="1"/>
</dbReference>
<evidence type="ECO:0000259" key="8">
    <source>
        <dbReference type="PROSITE" id="PS50113"/>
    </source>
</evidence>
<keyword evidence="3 7" id="KW-0812">Transmembrane</keyword>
<evidence type="ECO:0000313" key="10">
    <source>
        <dbReference type="Proteomes" id="UP000663833"/>
    </source>
</evidence>
<dbReference type="Pfam" id="PF00520">
    <property type="entry name" value="Ion_trans"/>
    <property type="match status" value="1"/>
</dbReference>
<dbReference type="InterPro" id="IPR003949">
    <property type="entry name" value="K_chnl_volt-dep_EAG"/>
</dbReference>
<evidence type="ECO:0000256" key="7">
    <source>
        <dbReference type="SAM" id="Phobius"/>
    </source>
</evidence>
<proteinExistence type="predicted"/>
<sequence length="443" mass="50024">MPGSRRGLVAPQNTFLESIIRKCSGAHTAFILSNAQIVDYPIVFSNDGFTKISGYLRADLMNKSSTCNFMYGELTTGDTQAKIRDALENCHIEQVEVLLYKKNKTPIWVFMQIAPITNERDTVVIYLCTFTDITALKQPIETEDTKGGLSKFARIAKSVTRNRSILMNFAAPNAKSTHTDSTKPSQLPNVCGLSKFARIAKSVTRNRSILMNFAAPNAKSTHTDSTKPSQLPNLLNLSAEVLPSYRQEAPSTPPHIILHYCTFKTVWDWVILLLTFYTSLLVPYHAAFRSKSLDDVPLLVVDSIVDVIFFIDIILNFHTTYVHTKSGEVISDPKRIRKTYLKSWFVIDLLACLPYDVFNAFQEAEEIDIFQRYGSIFSALKVLRLLRLGRVFRKLDNYLEYGAAVLLLLICVFVLVAHWFACVWYTIGFREGRGGSGKRVCID</sequence>
<feature type="domain" description="PAC" evidence="8">
    <location>
        <begin position="93"/>
        <end position="145"/>
    </location>
</feature>
<keyword evidence="2" id="KW-0597">Phosphoprotein</keyword>
<dbReference type="Proteomes" id="UP000663833">
    <property type="component" value="Unassembled WGS sequence"/>
</dbReference>
<comment type="caution">
    <text evidence="9">The sequence shown here is derived from an EMBL/GenBank/DDBJ whole genome shotgun (WGS) entry which is preliminary data.</text>
</comment>
<dbReference type="PRINTS" id="PR01463">
    <property type="entry name" value="EAGCHANLFMLY"/>
</dbReference>
<dbReference type="NCBIfam" id="TIGR00229">
    <property type="entry name" value="sensory_box"/>
    <property type="match status" value="1"/>
</dbReference>
<dbReference type="SUPFAM" id="SSF81324">
    <property type="entry name" value="Voltage-gated potassium channels"/>
    <property type="match status" value="1"/>
</dbReference>
<dbReference type="FunFam" id="3.30.450.20:FF:000009">
    <property type="entry name" value="Potassium voltage-gated channel subfamily H member 1"/>
    <property type="match status" value="1"/>
</dbReference>
<dbReference type="GO" id="GO:0042391">
    <property type="term" value="P:regulation of membrane potential"/>
    <property type="evidence" value="ECO:0007669"/>
    <property type="project" value="TreeGrafter"/>
</dbReference>
<keyword evidence="6 7" id="KW-0472">Membrane</keyword>
<dbReference type="InterPro" id="IPR003938">
    <property type="entry name" value="K_chnl_volt-dep_EAG/ELK/ERG"/>
</dbReference>
<dbReference type="SMART" id="SM00086">
    <property type="entry name" value="PAC"/>
    <property type="match status" value="1"/>
</dbReference>
<keyword evidence="4" id="KW-0112">Calmodulin-binding</keyword>
<dbReference type="Gene3D" id="1.10.287.70">
    <property type="match status" value="1"/>
</dbReference>
<organism evidence="9 10">
    <name type="scientific">Rotaria socialis</name>
    <dbReference type="NCBI Taxonomy" id="392032"/>
    <lineage>
        <taxon>Eukaryota</taxon>
        <taxon>Metazoa</taxon>
        <taxon>Spiralia</taxon>
        <taxon>Gnathifera</taxon>
        <taxon>Rotifera</taxon>
        <taxon>Eurotatoria</taxon>
        <taxon>Bdelloidea</taxon>
        <taxon>Philodinida</taxon>
        <taxon>Philodinidae</taxon>
        <taxon>Rotaria</taxon>
    </lineage>
</organism>
<dbReference type="PANTHER" id="PTHR10217:SF435">
    <property type="entry name" value="POTASSIUM VOLTAGE-GATED CHANNEL PROTEIN EAG"/>
    <property type="match status" value="1"/>
</dbReference>
<evidence type="ECO:0000256" key="1">
    <source>
        <dbReference type="ARBA" id="ARBA00004141"/>
    </source>
</evidence>
<protein>
    <recommendedName>
        <fullName evidence="8">PAC domain-containing protein</fullName>
    </recommendedName>
</protein>
<comment type="subcellular location">
    <subcellularLocation>
        <location evidence="1">Membrane</location>
        <topology evidence="1">Multi-pass membrane protein</topology>
    </subcellularLocation>
</comment>
<dbReference type="InterPro" id="IPR035965">
    <property type="entry name" value="PAS-like_dom_sf"/>
</dbReference>
<evidence type="ECO:0000256" key="4">
    <source>
        <dbReference type="ARBA" id="ARBA00022860"/>
    </source>
</evidence>
<dbReference type="InterPro" id="IPR050818">
    <property type="entry name" value="KCNH_animal-type"/>
</dbReference>
<evidence type="ECO:0000256" key="5">
    <source>
        <dbReference type="ARBA" id="ARBA00022989"/>
    </source>
</evidence>
<dbReference type="GO" id="GO:0005249">
    <property type="term" value="F:voltage-gated potassium channel activity"/>
    <property type="evidence" value="ECO:0007669"/>
    <property type="project" value="InterPro"/>
</dbReference>
<accession>A0A817XPI1</accession>
<dbReference type="GO" id="GO:0008076">
    <property type="term" value="C:voltage-gated potassium channel complex"/>
    <property type="evidence" value="ECO:0007669"/>
    <property type="project" value="TreeGrafter"/>
</dbReference>
<dbReference type="PRINTS" id="PR01464">
    <property type="entry name" value="EAGCHANNEL"/>
</dbReference>
<evidence type="ECO:0000256" key="6">
    <source>
        <dbReference type="ARBA" id="ARBA00023136"/>
    </source>
</evidence>
<dbReference type="GO" id="GO:0005516">
    <property type="term" value="F:calmodulin binding"/>
    <property type="evidence" value="ECO:0007669"/>
    <property type="project" value="UniProtKB-KW"/>
</dbReference>
<gene>
    <name evidence="9" type="ORF">LUA448_LOCUS14710</name>
</gene>
<dbReference type="InterPro" id="IPR000014">
    <property type="entry name" value="PAS"/>
</dbReference>
<evidence type="ECO:0000256" key="2">
    <source>
        <dbReference type="ARBA" id="ARBA00022553"/>
    </source>
</evidence>
<name>A0A817XPI1_9BILA</name>
<feature type="transmembrane region" description="Helical" evidence="7">
    <location>
        <begin position="398"/>
        <end position="427"/>
    </location>
</feature>
<dbReference type="InterPro" id="IPR001610">
    <property type="entry name" value="PAC"/>
</dbReference>
<evidence type="ECO:0000313" key="9">
    <source>
        <dbReference type="EMBL" id="CAF3369572.1"/>
    </source>
</evidence>
<dbReference type="InterPro" id="IPR000700">
    <property type="entry name" value="PAS-assoc_C"/>
</dbReference>
<keyword evidence="5 7" id="KW-1133">Transmembrane helix</keyword>
<feature type="transmembrane region" description="Helical" evidence="7">
    <location>
        <begin position="266"/>
        <end position="286"/>
    </location>
</feature>
<dbReference type="PROSITE" id="PS50113">
    <property type="entry name" value="PAC"/>
    <property type="match status" value="1"/>
</dbReference>
<dbReference type="PANTHER" id="PTHR10217">
    <property type="entry name" value="VOLTAGE AND LIGAND GATED POTASSIUM CHANNEL"/>
    <property type="match status" value="1"/>
</dbReference>
<dbReference type="Pfam" id="PF13426">
    <property type="entry name" value="PAS_9"/>
    <property type="match status" value="1"/>
</dbReference>
<feature type="transmembrane region" description="Helical" evidence="7">
    <location>
        <begin position="298"/>
        <end position="318"/>
    </location>
</feature>
<dbReference type="CDD" id="cd00130">
    <property type="entry name" value="PAS"/>
    <property type="match status" value="1"/>
</dbReference>
<reference evidence="9" key="1">
    <citation type="submission" date="2021-02" db="EMBL/GenBank/DDBJ databases">
        <authorList>
            <person name="Nowell W R."/>
        </authorList>
    </citation>
    <scope>NUCLEOTIDE SEQUENCE</scope>
</reference>